<feature type="region of interest" description="Disordered" evidence="1">
    <location>
        <begin position="1"/>
        <end position="29"/>
    </location>
</feature>
<name>A0A6M5YL73_9BACT</name>
<dbReference type="GO" id="GO:0008270">
    <property type="term" value="F:zinc ion binding"/>
    <property type="evidence" value="ECO:0007669"/>
    <property type="project" value="InterPro"/>
</dbReference>
<dbReference type="Gene3D" id="1.10.30.50">
    <property type="match status" value="1"/>
</dbReference>
<dbReference type="KEGG" id="ftj:FTUN_2250"/>
<keyword evidence="4" id="KW-1185">Reference proteome</keyword>
<dbReference type="InterPro" id="IPR003615">
    <property type="entry name" value="HNH_nuc"/>
</dbReference>
<dbReference type="CDD" id="cd00085">
    <property type="entry name" value="HNHc"/>
    <property type="match status" value="1"/>
</dbReference>
<protein>
    <recommendedName>
        <fullName evidence="2">HNH nuclease domain-containing protein</fullName>
    </recommendedName>
</protein>
<evidence type="ECO:0000259" key="2">
    <source>
        <dbReference type="SMART" id="SM00507"/>
    </source>
</evidence>
<dbReference type="Pfam" id="PF01844">
    <property type="entry name" value="HNH"/>
    <property type="match status" value="1"/>
</dbReference>
<dbReference type="InterPro" id="IPR002711">
    <property type="entry name" value="HNH"/>
</dbReference>
<dbReference type="AlphaFoldDB" id="A0A6M5YL73"/>
<sequence>MPNRPQTFRMRPKPTMPDSRPSAHKRGYTRNWQRLRLMVLNDEPLCRHCAANGRDVAAEHVDHDVALEAGGTNDPSNLVPLCASCHSRKTVERYGGLGRAKQPAREA</sequence>
<reference evidence="4" key="1">
    <citation type="submission" date="2020-05" db="EMBL/GenBank/DDBJ databases">
        <title>Frigoriglobus tundricola gen. nov., sp. nov., a psychrotolerant cellulolytic planctomycete of the family Gemmataceae with two divergent copies of 16S rRNA gene.</title>
        <authorList>
            <person name="Kulichevskaya I.S."/>
            <person name="Ivanova A.A."/>
            <person name="Naumoff D.G."/>
            <person name="Beletsky A.V."/>
            <person name="Rijpstra W.I.C."/>
            <person name="Sinninghe Damste J.S."/>
            <person name="Mardanov A.V."/>
            <person name="Ravin N.V."/>
            <person name="Dedysh S.N."/>
        </authorList>
    </citation>
    <scope>NUCLEOTIDE SEQUENCE [LARGE SCALE GENOMIC DNA]</scope>
    <source>
        <strain evidence="4">PL17</strain>
    </source>
</reference>
<gene>
    <name evidence="3" type="ORF">FTUN_2250</name>
</gene>
<proteinExistence type="predicted"/>
<organism evidence="3 4">
    <name type="scientific">Frigoriglobus tundricola</name>
    <dbReference type="NCBI Taxonomy" id="2774151"/>
    <lineage>
        <taxon>Bacteria</taxon>
        <taxon>Pseudomonadati</taxon>
        <taxon>Planctomycetota</taxon>
        <taxon>Planctomycetia</taxon>
        <taxon>Gemmatales</taxon>
        <taxon>Gemmataceae</taxon>
        <taxon>Frigoriglobus</taxon>
    </lineage>
</organism>
<evidence type="ECO:0000313" key="3">
    <source>
        <dbReference type="EMBL" id="QJW94728.1"/>
    </source>
</evidence>
<dbReference type="GO" id="GO:0003676">
    <property type="term" value="F:nucleic acid binding"/>
    <property type="evidence" value="ECO:0007669"/>
    <property type="project" value="InterPro"/>
</dbReference>
<dbReference type="EMBL" id="CP053452">
    <property type="protein sequence ID" value="QJW94728.1"/>
    <property type="molecule type" value="Genomic_DNA"/>
</dbReference>
<dbReference type="SMART" id="SM00507">
    <property type="entry name" value="HNHc"/>
    <property type="match status" value="1"/>
</dbReference>
<accession>A0A6M5YL73</accession>
<evidence type="ECO:0000256" key="1">
    <source>
        <dbReference type="SAM" id="MobiDB-lite"/>
    </source>
</evidence>
<dbReference type="GO" id="GO:0004519">
    <property type="term" value="F:endonuclease activity"/>
    <property type="evidence" value="ECO:0007669"/>
    <property type="project" value="InterPro"/>
</dbReference>
<dbReference type="Proteomes" id="UP000503447">
    <property type="component" value="Chromosome"/>
</dbReference>
<feature type="domain" description="HNH nuclease" evidence="2">
    <location>
        <begin position="34"/>
        <end position="87"/>
    </location>
</feature>
<evidence type="ECO:0000313" key="4">
    <source>
        <dbReference type="Proteomes" id="UP000503447"/>
    </source>
</evidence>